<dbReference type="PROSITE" id="PS01359">
    <property type="entry name" value="ZF_PHD_1"/>
    <property type="match status" value="1"/>
</dbReference>
<keyword evidence="10" id="KW-1185">Reference proteome</keyword>
<evidence type="ECO:0000313" key="10">
    <source>
        <dbReference type="Proteomes" id="UP000054097"/>
    </source>
</evidence>
<dbReference type="SUPFAM" id="SSF57903">
    <property type="entry name" value="FYVE/PHD zinc finger"/>
    <property type="match status" value="1"/>
</dbReference>
<dbReference type="InterPro" id="IPR019786">
    <property type="entry name" value="Zinc_finger_PHD-type_CS"/>
</dbReference>
<dbReference type="PANTHER" id="PTHR46174">
    <property type="entry name" value="CXXC-TYPE ZINC FINGER PROTEIN 1"/>
    <property type="match status" value="1"/>
</dbReference>
<reference evidence="9 10" key="1">
    <citation type="submission" date="2014-04" db="EMBL/GenBank/DDBJ databases">
        <authorList>
            <consortium name="DOE Joint Genome Institute"/>
            <person name="Kuo A."/>
            <person name="Zuccaro A."/>
            <person name="Kohler A."/>
            <person name="Nagy L.G."/>
            <person name="Floudas D."/>
            <person name="Copeland A."/>
            <person name="Barry K.W."/>
            <person name="Cichocki N."/>
            <person name="Veneault-Fourrey C."/>
            <person name="LaButti K."/>
            <person name="Lindquist E.A."/>
            <person name="Lipzen A."/>
            <person name="Lundell T."/>
            <person name="Morin E."/>
            <person name="Murat C."/>
            <person name="Sun H."/>
            <person name="Tunlid A."/>
            <person name="Henrissat B."/>
            <person name="Grigoriev I.V."/>
            <person name="Hibbett D.S."/>
            <person name="Martin F."/>
            <person name="Nordberg H.P."/>
            <person name="Cantor M.N."/>
            <person name="Hua S.X."/>
        </authorList>
    </citation>
    <scope>NUCLEOTIDE SEQUENCE [LARGE SCALE GENOMIC DNA]</scope>
    <source>
        <strain evidence="9 10">MAFF 305830</strain>
    </source>
</reference>
<evidence type="ECO:0000256" key="6">
    <source>
        <dbReference type="PROSITE-ProRule" id="PRU00146"/>
    </source>
</evidence>
<dbReference type="Pfam" id="PF00628">
    <property type="entry name" value="PHD"/>
    <property type="match status" value="1"/>
</dbReference>
<evidence type="ECO:0000259" key="8">
    <source>
        <dbReference type="PROSITE" id="PS50016"/>
    </source>
</evidence>
<keyword evidence="2" id="KW-0479">Metal-binding</keyword>
<proteinExistence type="predicted"/>
<keyword evidence="4" id="KW-0862">Zinc</keyword>
<feature type="compositionally biased region" description="Low complexity" evidence="7">
    <location>
        <begin position="164"/>
        <end position="185"/>
    </location>
</feature>
<evidence type="ECO:0000313" key="9">
    <source>
        <dbReference type="EMBL" id="KIM24052.1"/>
    </source>
</evidence>
<dbReference type="PANTHER" id="PTHR46174:SF1">
    <property type="entry name" value="CXXC-TYPE ZINC FINGER PROTEIN 1"/>
    <property type="match status" value="1"/>
</dbReference>
<accession>A0A0C2X3X3</accession>
<feature type="region of interest" description="Disordered" evidence="7">
    <location>
        <begin position="510"/>
        <end position="533"/>
    </location>
</feature>
<evidence type="ECO:0000256" key="7">
    <source>
        <dbReference type="SAM" id="MobiDB-lite"/>
    </source>
</evidence>
<dbReference type="Proteomes" id="UP000054097">
    <property type="component" value="Unassembled WGS sequence"/>
</dbReference>
<feature type="compositionally biased region" description="Basic residues" evidence="7">
    <location>
        <begin position="141"/>
        <end position="151"/>
    </location>
</feature>
<keyword evidence="5" id="KW-0539">Nucleus</keyword>
<dbReference type="InterPro" id="IPR037869">
    <property type="entry name" value="Spp1/CFP1"/>
</dbReference>
<feature type="compositionally biased region" description="Polar residues" evidence="7">
    <location>
        <begin position="24"/>
        <end position="35"/>
    </location>
</feature>
<dbReference type="InterPro" id="IPR019787">
    <property type="entry name" value="Znf_PHD-finger"/>
</dbReference>
<comment type="subcellular location">
    <subcellularLocation>
        <location evidence="1">Nucleus</location>
    </subcellularLocation>
</comment>
<feature type="compositionally biased region" description="Low complexity" evidence="7">
    <location>
        <begin position="92"/>
        <end position="103"/>
    </location>
</feature>
<feature type="region of interest" description="Disordered" evidence="7">
    <location>
        <begin position="1"/>
        <end position="104"/>
    </location>
</feature>
<feature type="compositionally biased region" description="Basic residues" evidence="7">
    <location>
        <begin position="460"/>
        <end position="469"/>
    </location>
</feature>
<dbReference type="GO" id="GO:0008270">
    <property type="term" value="F:zinc ion binding"/>
    <property type="evidence" value="ECO:0007669"/>
    <property type="project" value="UniProtKB-KW"/>
</dbReference>
<dbReference type="AlphaFoldDB" id="A0A0C2X3X3"/>
<reference evidence="10" key="2">
    <citation type="submission" date="2015-01" db="EMBL/GenBank/DDBJ databases">
        <title>Evolutionary Origins and Diversification of the Mycorrhizal Mutualists.</title>
        <authorList>
            <consortium name="DOE Joint Genome Institute"/>
            <consortium name="Mycorrhizal Genomics Consortium"/>
            <person name="Kohler A."/>
            <person name="Kuo A."/>
            <person name="Nagy L.G."/>
            <person name="Floudas D."/>
            <person name="Copeland A."/>
            <person name="Barry K.W."/>
            <person name="Cichocki N."/>
            <person name="Veneault-Fourrey C."/>
            <person name="LaButti K."/>
            <person name="Lindquist E.A."/>
            <person name="Lipzen A."/>
            <person name="Lundell T."/>
            <person name="Morin E."/>
            <person name="Murat C."/>
            <person name="Riley R."/>
            <person name="Ohm R."/>
            <person name="Sun H."/>
            <person name="Tunlid A."/>
            <person name="Henrissat B."/>
            <person name="Grigoriev I.V."/>
            <person name="Hibbett D.S."/>
            <person name="Martin F."/>
        </authorList>
    </citation>
    <scope>NUCLEOTIDE SEQUENCE [LARGE SCALE GENOMIC DNA]</scope>
    <source>
        <strain evidence="10">MAFF 305830</strain>
    </source>
</reference>
<feature type="compositionally biased region" description="Polar residues" evidence="7">
    <location>
        <begin position="195"/>
        <end position="206"/>
    </location>
</feature>
<evidence type="ECO:0000256" key="4">
    <source>
        <dbReference type="ARBA" id="ARBA00022833"/>
    </source>
</evidence>
<feature type="region of interest" description="Disordered" evidence="7">
    <location>
        <begin position="128"/>
        <end position="310"/>
    </location>
</feature>
<keyword evidence="3 6" id="KW-0863">Zinc-finger</keyword>
<feature type="compositionally biased region" description="Polar residues" evidence="7">
    <location>
        <begin position="66"/>
        <end position="79"/>
    </location>
</feature>
<dbReference type="OrthoDB" id="436852at2759"/>
<dbReference type="HOGENOM" id="CLU_316908_0_0_1"/>
<evidence type="ECO:0000256" key="2">
    <source>
        <dbReference type="ARBA" id="ARBA00022723"/>
    </source>
</evidence>
<feature type="region of interest" description="Disordered" evidence="7">
    <location>
        <begin position="398"/>
        <end position="497"/>
    </location>
</feature>
<feature type="region of interest" description="Disordered" evidence="7">
    <location>
        <begin position="332"/>
        <end position="383"/>
    </location>
</feature>
<feature type="compositionally biased region" description="Polar residues" evidence="7">
    <location>
        <begin position="245"/>
        <end position="269"/>
    </location>
</feature>
<dbReference type="InterPro" id="IPR011011">
    <property type="entry name" value="Znf_FYVE_PHD"/>
</dbReference>
<dbReference type="GO" id="GO:0048188">
    <property type="term" value="C:Set1C/COMPASS complex"/>
    <property type="evidence" value="ECO:0007669"/>
    <property type="project" value="InterPro"/>
</dbReference>
<evidence type="ECO:0000256" key="1">
    <source>
        <dbReference type="ARBA" id="ARBA00004123"/>
    </source>
</evidence>
<feature type="compositionally biased region" description="Low complexity" evidence="7">
    <location>
        <begin position="412"/>
        <end position="435"/>
    </location>
</feature>
<dbReference type="Gene3D" id="3.30.40.10">
    <property type="entry name" value="Zinc/RING finger domain, C3HC4 (zinc finger)"/>
    <property type="match status" value="1"/>
</dbReference>
<evidence type="ECO:0000256" key="5">
    <source>
        <dbReference type="ARBA" id="ARBA00023242"/>
    </source>
</evidence>
<feature type="compositionally biased region" description="Polar residues" evidence="7">
    <location>
        <begin position="227"/>
        <end position="238"/>
    </location>
</feature>
<dbReference type="SMART" id="SM00249">
    <property type="entry name" value="PHD"/>
    <property type="match status" value="1"/>
</dbReference>
<dbReference type="PROSITE" id="PS50016">
    <property type="entry name" value="ZF_PHD_2"/>
    <property type="match status" value="1"/>
</dbReference>
<evidence type="ECO:0000256" key="3">
    <source>
        <dbReference type="ARBA" id="ARBA00022771"/>
    </source>
</evidence>
<protein>
    <recommendedName>
        <fullName evidence="8">PHD-type domain-containing protein</fullName>
    </recommendedName>
</protein>
<gene>
    <name evidence="9" type="ORF">M408DRAFT_331973</name>
</gene>
<name>A0A0C2X3X3_SERVB</name>
<dbReference type="InterPro" id="IPR001965">
    <property type="entry name" value="Znf_PHD"/>
</dbReference>
<feature type="compositionally biased region" description="Low complexity" evidence="7">
    <location>
        <begin position="443"/>
        <end position="459"/>
    </location>
</feature>
<dbReference type="GO" id="GO:0045893">
    <property type="term" value="P:positive regulation of DNA-templated transcription"/>
    <property type="evidence" value="ECO:0007669"/>
    <property type="project" value="TreeGrafter"/>
</dbReference>
<feature type="domain" description="PHD-type" evidence="8">
    <location>
        <begin position="540"/>
        <end position="590"/>
    </location>
</feature>
<dbReference type="EMBL" id="KN824328">
    <property type="protein sequence ID" value="KIM24052.1"/>
    <property type="molecule type" value="Genomic_DNA"/>
</dbReference>
<dbReference type="InterPro" id="IPR013083">
    <property type="entry name" value="Znf_RING/FYVE/PHD"/>
</dbReference>
<dbReference type="STRING" id="933852.A0A0C2X3X3"/>
<organism evidence="9 10">
    <name type="scientific">Serendipita vermifera MAFF 305830</name>
    <dbReference type="NCBI Taxonomy" id="933852"/>
    <lineage>
        <taxon>Eukaryota</taxon>
        <taxon>Fungi</taxon>
        <taxon>Dikarya</taxon>
        <taxon>Basidiomycota</taxon>
        <taxon>Agaricomycotina</taxon>
        <taxon>Agaricomycetes</taxon>
        <taxon>Sebacinales</taxon>
        <taxon>Serendipitaceae</taxon>
        <taxon>Serendipita</taxon>
    </lineage>
</organism>
<sequence length="920" mass="99152">MAARRISIAALVDNPNDPPHDHNTSAVTPVTSVSPESPLHQSQHQQQQTQPQQPHQQHQVPPPFNHNPSSQHPRSTTFTPHPYRVPISPSHQTQVNQQLQTQQHSPIEYETQFSPSNRRDIPVTNQPISFEFYDPSDPKKSKVHQHRASAHRKGDVDYLFVNNGGSSTSGGPPASGTQAASSSGGKVKKERSKAKSGSISGPSTVTAAAGPAKPRRIGGPSKKPSRESQTSGEFSAISSAIEDSGGNSDYQAGMTSRRSLASLMNSAPTPSDHPTPASDRNSVAPSATPGPGLSPGTEPDKSPVSVDQNWTAAAAEIGAGYIPAETTVEDDIMADLEMAEQQPRKRNNVPAVPSSQPPPRPQPSSKSATNKMTHKAEEELEMELEMDLLQGLDEGLKKTTAVTQLHPDPAPKKSVSRSSIAPSPSPAPSSFTPARTPAPAPAPTAAAPTVTKKPAAKATAKPKAKAAPKKKADNTKGKGSAGNKGDSDWGWTGTSSGRAAAAAAANALLGEDGHGGRDSVPPVHSKEEENAEDDEEDDKRLYCVCRELYDNRFMLGCDNCDEWFHPPCLGMEDFQCDLLEHFYCASCRKVDPSLKTTWRIRCANGQQHPYPDTADACWKAALPPLSKYCSTECGMDAMERRIAPIVCANAGLGPAAEGELLIPRTPAVKTEMTRLWRGVKDARKRDAVVVPASQRVQSSTQSSPADIKVPPQRTDAEKLAASLIELSNELENLTNDTHMRSRELEFILARGRLARLAIQWSDKSENVTRCCFDSRILLEGAEWEEWVEGVGRAVLEGTMDASGTVGLSAHAGRAAFVDGNGNGTGEEEELRLEMDAADSPWCDGRRKCERHFGWQKLCMAEFELNKGTKELALQGLAGKERDVRTRIEQIQDLLQTMQNTRVQQQDIDAGKGTLMVGVSA</sequence>
<feature type="compositionally biased region" description="Low complexity" evidence="7">
    <location>
        <begin position="38"/>
        <end position="59"/>
    </location>
</feature>